<keyword evidence="2" id="KW-0285">Flavoprotein</keyword>
<feature type="domain" description="Reductase C-terminal" evidence="6">
    <location>
        <begin position="319"/>
        <end position="407"/>
    </location>
</feature>
<dbReference type="PANTHER" id="PTHR43557">
    <property type="entry name" value="APOPTOSIS-INDUCING FACTOR 1"/>
    <property type="match status" value="1"/>
</dbReference>
<organism evidence="7 8">
    <name type="scientific">Kaistia hirudinis</name>
    <dbReference type="NCBI Taxonomy" id="1293440"/>
    <lineage>
        <taxon>Bacteria</taxon>
        <taxon>Pseudomonadati</taxon>
        <taxon>Pseudomonadota</taxon>
        <taxon>Alphaproteobacteria</taxon>
        <taxon>Hyphomicrobiales</taxon>
        <taxon>Kaistiaceae</taxon>
        <taxon>Kaistia</taxon>
    </lineage>
</organism>
<evidence type="ECO:0000259" key="6">
    <source>
        <dbReference type="Pfam" id="PF14759"/>
    </source>
</evidence>
<evidence type="ECO:0000256" key="1">
    <source>
        <dbReference type="ARBA" id="ARBA00001974"/>
    </source>
</evidence>
<dbReference type="GO" id="GO:0008860">
    <property type="term" value="F:ferredoxin-NAD+ reductase activity"/>
    <property type="evidence" value="ECO:0007669"/>
    <property type="project" value="UniProtKB-EC"/>
</dbReference>
<dbReference type="Gene3D" id="3.50.50.60">
    <property type="entry name" value="FAD/NAD(P)-binding domain"/>
    <property type="match status" value="2"/>
</dbReference>
<sequence length="409" mass="42926">MSERIVIIGAGEAGARAAMALRENGFTGSVTLIGDEPHLPYERPPLSKAVLNAVDDPAPAFILSEATLTEHDITLMRGTVVTAIDRAAHSVTTSDGAVLAYDRLLLATGARPRRLALPGADGVLYLRSFSDALALRSHLTPERRIVLIGGGFIGLELAAAARMRGCAVTVIEMAPRLLRRAVPEAIAAEVARRHAAEGVRLILGAGIEAIEAGAGGATIRLAQGETIACDGIIAGIGAIPETALAEAAGLAIDNGIKADEHLRTSDADIFAAGDCCSFPLALYGGRRVRLEAWRNAQDQGNHAARALLGASEPYAAVPWFWSDQYDATLQIAGLPDEGTQTVRRDLGEDCHMLLHLAPDNRLVAASAFGPNGRIAKDVRIAEMLIGRQARPSPADVANAGLPLKRLLNA</sequence>
<comment type="caution">
    <text evidence="7">The sequence shown here is derived from an EMBL/GenBank/DDBJ whole genome shotgun (WGS) entry which is preliminary data.</text>
</comment>
<reference evidence="7 8" key="1">
    <citation type="submission" date="2020-08" db="EMBL/GenBank/DDBJ databases">
        <title>Genomic Encyclopedia of Type Strains, Phase IV (KMG-IV): sequencing the most valuable type-strain genomes for metagenomic binning, comparative biology and taxonomic classification.</title>
        <authorList>
            <person name="Goeker M."/>
        </authorList>
    </citation>
    <scope>NUCLEOTIDE SEQUENCE [LARGE SCALE GENOMIC DNA]</scope>
    <source>
        <strain evidence="7 8">DSM 25966</strain>
    </source>
</reference>
<evidence type="ECO:0000256" key="4">
    <source>
        <dbReference type="ARBA" id="ARBA00023002"/>
    </source>
</evidence>
<dbReference type="Proteomes" id="UP000553963">
    <property type="component" value="Unassembled WGS sequence"/>
</dbReference>
<dbReference type="InterPro" id="IPR016156">
    <property type="entry name" value="FAD/NAD-linked_Rdtase_dimer_sf"/>
</dbReference>
<keyword evidence="3" id="KW-0274">FAD</keyword>
<dbReference type="PRINTS" id="PR00411">
    <property type="entry name" value="PNDRDTASEI"/>
</dbReference>
<dbReference type="Pfam" id="PF07992">
    <property type="entry name" value="Pyr_redox_2"/>
    <property type="match status" value="1"/>
</dbReference>
<protein>
    <submittedName>
        <fullName evidence="7">3-phenylpropionate/trans-cinnamate dioxygenase ferredoxin reductase subunit</fullName>
        <ecNumber evidence="7">1.18.1.3</ecNumber>
    </submittedName>
</protein>
<dbReference type="SUPFAM" id="SSF55424">
    <property type="entry name" value="FAD/NAD-linked reductases, dimerisation (C-terminal) domain"/>
    <property type="match status" value="1"/>
</dbReference>
<keyword evidence="7" id="KW-0223">Dioxygenase</keyword>
<dbReference type="PRINTS" id="PR00368">
    <property type="entry name" value="FADPNR"/>
</dbReference>
<feature type="domain" description="FAD/NAD(P)-binding" evidence="5">
    <location>
        <begin position="4"/>
        <end position="300"/>
    </location>
</feature>
<evidence type="ECO:0000313" key="7">
    <source>
        <dbReference type="EMBL" id="MBB3930293.1"/>
    </source>
</evidence>
<evidence type="ECO:0000256" key="2">
    <source>
        <dbReference type="ARBA" id="ARBA00022630"/>
    </source>
</evidence>
<evidence type="ECO:0000259" key="5">
    <source>
        <dbReference type="Pfam" id="PF07992"/>
    </source>
</evidence>
<dbReference type="PANTHER" id="PTHR43557:SF2">
    <property type="entry name" value="RIESKE DOMAIN-CONTAINING PROTEIN-RELATED"/>
    <property type="match status" value="1"/>
</dbReference>
<comment type="cofactor">
    <cofactor evidence="1">
        <name>FAD</name>
        <dbReference type="ChEBI" id="CHEBI:57692"/>
    </cofactor>
</comment>
<accession>A0A840AM06</accession>
<proteinExistence type="predicted"/>
<dbReference type="EMBL" id="JACIDS010000002">
    <property type="protein sequence ID" value="MBB3930293.1"/>
    <property type="molecule type" value="Genomic_DNA"/>
</dbReference>
<dbReference type="Gene3D" id="3.30.390.30">
    <property type="match status" value="1"/>
</dbReference>
<dbReference type="InterPro" id="IPR028202">
    <property type="entry name" value="Reductase_C"/>
</dbReference>
<dbReference type="InterPro" id="IPR050446">
    <property type="entry name" value="FAD-oxidoreductase/Apoptosis"/>
</dbReference>
<keyword evidence="8" id="KW-1185">Reference proteome</keyword>
<dbReference type="GO" id="GO:0005737">
    <property type="term" value="C:cytoplasm"/>
    <property type="evidence" value="ECO:0007669"/>
    <property type="project" value="TreeGrafter"/>
</dbReference>
<dbReference type="AlphaFoldDB" id="A0A840AM06"/>
<dbReference type="EC" id="1.18.1.3" evidence="7"/>
<dbReference type="GO" id="GO:0016651">
    <property type="term" value="F:oxidoreductase activity, acting on NAD(P)H"/>
    <property type="evidence" value="ECO:0007669"/>
    <property type="project" value="TreeGrafter"/>
</dbReference>
<name>A0A840AM06_9HYPH</name>
<dbReference type="GO" id="GO:0051213">
    <property type="term" value="F:dioxygenase activity"/>
    <property type="evidence" value="ECO:0007669"/>
    <property type="project" value="UniProtKB-KW"/>
</dbReference>
<dbReference type="InterPro" id="IPR036188">
    <property type="entry name" value="FAD/NAD-bd_sf"/>
</dbReference>
<gene>
    <name evidence="7" type="ORF">GGR25_001332</name>
</gene>
<dbReference type="SUPFAM" id="SSF51905">
    <property type="entry name" value="FAD/NAD(P)-binding domain"/>
    <property type="match status" value="2"/>
</dbReference>
<dbReference type="RefSeq" id="WP_183397970.1">
    <property type="nucleotide sequence ID" value="NZ_JACIDS010000002.1"/>
</dbReference>
<keyword evidence="4 7" id="KW-0560">Oxidoreductase</keyword>
<dbReference type="Pfam" id="PF14759">
    <property type="entry name" value="Reductase_C"/>
    <property type="match status" value="1"/>
</dbReference>
<dbReference type="InterPro" id="IPR023753">
    <property type="entry name" value="FAD/NAD-binding_dom"/>
</dbReference>
<evidence type="ECO:0000256" key="3">
    <source>
        <dbReference type="ARBA" id="ARBA00022827"/>
    </source>
</evidence>
<evidence type="ECO:0000313" key="8">
    <source>
        <dbReference type="Proteomes" id="UP000553963"/>
    </source>
</evidence>